<protein>
    <recommendedName>
        <fullName evidence="7">Ion transport domain-containing protein</fullName>
    </recommendedName>
</protein>
<keyword evidence="3 6" id="KW-1133">Transmembrane helix</keyword>
<dbReference type="InterPro" id="IPR005821">
    <property type="entry name" value="Ion_trans_dom"/>
</dbReference>
<sequence length="456" mass="50191">MASASSMASSARMSKIKASQRSSKIDSSFHGGALDDWSMGSAVPSPNKEWALGRIQRSLSGRIFSQSSKADFTQQLRSVGAMTGHFKGRLPDSTSDVVVKQTLEKLCSGEKWQDRVVVVTHFDVLFARIGESHVIDSIPIHEIESVTIDQSAADPMIHIATSQTGYNSGRPYVLRVSSAVVRDAKMRLDIAEDFTKKLKAAQVKSIQRMQSLERFATYQRAARKVYTGKPVQILIASLIVANFVFSASEAQIKPMQRQPPDHTLMQLFNTAEVVFTVIFLVELVVNISIHGREFFSSGWNHFDLVVVTISLVALAEDNIPGINVLRLLRAFRVLRLFGRLGAQRRIINAISSSALPVVNALIIVLLVMCIYAIMGVEFFGKPEEDGGWGAVEFDTFSDALFTMFQVATFEGWADIARPLFGTGGKATPLVAVFFTSYIALISWILLPVFLPNPNPG</sequence>
<feature type="transmembrane region" description="Helical" evidence="6">
    <location>
        <begin position="267"/>
        <end position="289"/>
    </location>
</feature>
<evidence type="ECO:0000256" key="5">
    <source>
        <dbReference type="SAM" id="MobiDB-lite"/>
    </source>
</evidence>
<feature type="transmembrane region" description="Helical" evidence="6">
    <location>
        <begin position="346"/>
        <end position="374"/>
    </location>
</feature>
<dbReference type="SUPFAM" id="SSF81324">
    <property type="entry name" value="Voltage-gated potassium channels"/>
    <property type="match status" value="1"/>
</dbReference>
<feature type="transmembrane region" description="Helical" evidence="6">
    <location>
        <begin position="230"/>
        <end position="247"/>
    </location>
</feature>
<evidence type="ECO:0000256" key="2">
    <source>
        <dbReference type="ARBA" id="ARBA00022692"/>
    </source>
</evidence>
<evidence type="ECO:0000313" key="8">
    <source>
        <dbReference type="EMBL" id="CAD8986478.1"/>
    </source>
</evidence>
<dbReference type="Gene3D" id="1.10.287.70">
    <property type="match status" value="1"/>
</dbReference>
<feature type="compositionally biased region" description="Low complexity" evidence="5">
    <location>
        <begin position="1"/>
        <end position="19"/>
    </location>
</feature>
<feature type="domain" description="Ion transport" evidence="7">
    <location>
        <begin position="231"/>
        <end position="451"/>
    </location>
</feature>
<organism evidence="8">
    <name type="scientific">Hemiselmis andersenii</name>
    <name type="common">Cryptophyte alga</name>
    <dbReference type="NCBI Taxonomy" id="464988"/>
    <lineage>
        <taxon>Eukaryota</taxon>
        <taxon>Cryptophyceae</taxon>
        <taxon>Cryptomonadales</taxon>
        <taxon>Hemiselmidaceae</taxon>
        <taxon>Hemiselmis</taxon>
    </lineage>
</organism>
<dbReference type="InterPro" id="IPR027359">
    <property type="entry name" value="Volt_channel_dom_sf"/>
</dbReference>
<keyword evidence="4 6" id="KW-0472">Membrane</keyword>
<accession>A0A7S1MYT5</accession>
<dbReference type="PANTHER" id="PTHR10037">
    <property type="entry name" value="VOLTAGE-GATED CATION CHANNEL CALCIUM AND SODIUM"/>
    <property type="match status" value="1"/>
</dbReference>
<dbReference type="GO" id="GO:0005248">
    <property type="term" value="F:voltage-gated sodium channel activity"/>
    <property type="evidence" value="ECO:0007669"/>
    <property type="project" value="TreeGrafter"/>
</dbReference>
<evidence type="ECO:0000259" key="7">
    <source>
        <dbReference type="Pfam" id="PF00520"/>
    </source>
</evidence>
<dbReference type="Gene3D" id="1.20.120.350">
    <property type="entry name" value="Voltage-gated potassium channels. Chain C"/>
    <property type="match status" value="1"/>
</dbReference>
<evidence type="ECO:0000256" key="3">
    <source>
        <dbReference type="ARBA" id="ARBA00022989"/>
    </source>
</evidence>
<reference evidence="8" key="1">
    <citation type="submission" date="2021-01" db="EMBL/GenBank/DDBJ databases">
        <authorList>
            <person name="Corre E."/>
            <person name="Pelletier E."/>
            <person name="Niang G."/>
            <person name="Scheremetjew M."/>
            <person name="Finn R."/>
            <person name="Kale V."/>
            <person name="Holt S."/>
            <person name="Cochrane G."/>
            <person name="Meng A."/>
            <person name="Brown T."/>
            <person name="Cohen L."/>
        </authorList>
    </citation>
    <scope>NUCLEOTIDE SEQUENCE</scope>
    <source>
        <strain evidence="8">CCMP644</strain>
    </source>
</reference>
<comment type="subcellular location">
    <subcellularLocation>
        <location evidence="1">Membrane</location>
        <topology evidence="1">Multi-pass membrane protein</topology>
    </subcellularLocation>
</comment>
<feature type="transmembrane region" description="Helical" evidence="6">
    <location>
        <begin position="429"/>
        <end position="450"/>
    </location>
</feature>
<proteinExistence type="predicted"/>
<evidence type="ECO:0000256" key="4">
    <source>
        <dbReference type="ARBA" id="ARBA00023136"/>
    </source>
</evidence>
<dbReference type="Pfam" id="PF00520">
    <property type="entry name" value="Ion_trans"/>
    <property type="match status" value="1"/>
</dbReference>
<evidence type="ECO:0000256" key="6">
    <source>
        <dbReference type="SAM" id="Phobius"/>
    </source>
</evidence>
<dbReference type="PANTHER" id="PTHR10037:SF62">
    <property type="entry name" value="SODIUM CHANNEL PROTEIN 60E"/>
    <property type="match status" value="1"/>
</dbReference>
<gene>
    <name evidence="8" type="ORF">HAND00432_LOCUS37491</name>
</gene>
<dbReference type="EMBL" id="HBFX01062092">
    <property type="protein sequence ID" value="CAD8986478.1"/>
    <property type="molecule type" value="Transcribed_RNA"/>
</dbReference>
<feature type="region of interest" description="Disordered" evidence="5">
    <location>
        <begin position="1"/>
        <end position="27"/>
    </location>
</feature>
<dbReference type="AlphaFoldDB" id="A0A7S1MYT5"/>
<dbReference type="InterPro" id="IPR043203">
    <property type="entry name" value="VGCC_Ca_Na"/>
</dbReference>
<keyword evidence="2 6" id="KW-0812">Transmembrane</keyword>
<evidence type="ECO:0000256" key="1">
    <source>
        <dbReference type="ARBA" id="ARBA00004141"/>
    </source>
</evidence>
<dbReference type="GO" id="GO:0001518">
    <property type="term" value="C:voltage-gated sodium channel complex"/>
    <property type="evidence" value="ECO:0007669"/>
    <property type="project" value="TreeGrafter"/>
</dbReference>
<name>A0A7S1MYT5_HEMAN</name>